<name>A0A0D3HXT5_EMIH1</name>
<dbReference type="KEGG" id="ehx:EMIHUDRAFT_250798"/>
<dbReference type="PANTHER" id="PTHR12169">
    <property type="entry name" value="ATPASE N2B"/>
    <property type="match status" value="1"/>
</dbReference>
<dbReference type="InterPro" id="IPR005654">
    <property type="entry name" value="ATPase_AFG1-like"/>
</dbReference>
<reference evidence="4" key="2">
    <citation type="submission" date="2024-10" db="UniProtKB">
        <authorList>
            <consortium name="EnsemblProtists"/>
        </authorList>
    </citation>
    <scope>IDENTIFICATION</scope>
</reference>
<dbReference type="EnsemblProtists" id="EOD03820">
    <property type="protein sequence ID" value="EOD03820"/>
    <property type="gene ID" value="EMIHUDRAFT_250798"/>
</dbReference>
<reference evidence="5" key="1">
    <citation type="journal article" date="2013" name="Nature">
        <title>Pan genome of the phytoplankton Emiliania underpins its global distribution.</title>
        <authorList>
            <person name="Read B.A."/>
            <person name="Kegel J."/>
            <person name="Klute M.J."/>
            <person name="Kuo A."/>
            <person name="Lefebvre S.C."/>
            <person name="Maumus F."/>
            <person name="Mayer C."/>
            <person name="Miller J."/>
            <person name="Monier A."/>
            <person name="Salamov A."/>
            <person name="Young J."/>
            <person name="Aguilar M."/>
            <person name="Claverie J.M."/>
            <person name="Frickenhaus S."/>
            <person name="Gonzalez K."/>
            <person name="Herman E.K."/>
            <person name="Lin Y.C."/>
            <person name="Napier J."/>
            <person name="Ogata H."/>
            <person name="Sarno A.F."/>
            <person name="Shmutz J."/>
            <person name="Schroeder D."/>
            <person name="de Vargas C."/>
            <person name="Verret F."/>
            <person name="von Dassow P."/>
            <person name="Valentin K."/>
            <person name="Van de Peer Y."/>
            <person name="Wheeler G."/>
            <person name="Dacks J.B."/>
            <person name="Delwiche C.F."/>
            <person name="Dyhrman S.T."/>
            <person name="Glockner G."/>
            <person name="John U."/>
            <person name="Richards T."/>
            <person name="Worden A.Z."/>
            <person name="Zhang X."/>
            <person name="Grigoriev I.V."/>
            <person name="Allen A.E."/>
            <person name="Bidle K."/>
            <person name="Borodovsky M."/>
            <person name="Bowler C."/>
            <person name="Brownlee C."/>
            <person name="Cock J.M."/>
            <person name="Elias M."/>
            <person name="Gladyshev V.N."/>
            <person name="Groth M."/>
            <person name="Guda C."/>
            <person name="Hadaegh A."/>
            <person name="Iglesias-Rodriguez M.D."/>
            <person name="Jenkins J."/>
            <person name="Jones B.M."/>
            <person name="Lawson T."/>
            <person name="Leese F."/>
            <person name="Lindquist E."/>
            <person name="Lobanov A."/>
            <person name="Lomsadze A."/>
            <person name="Malik S.B."/>
            <person name="Marsh M.E."/>
            <person name="Mackinder L."/>
            <person name="Mock T."/>
            <person name="Mueller-Roeber B."/>
            <person name="Pagarete A."/>
            <person name="Parker M."/>
            <person name="Probert I."/>
            <person name="Quesneville H."/>
            <person name="Raines C."/>
            <person name="Rensing S.A."/>
            <person name="Riano-Pachon D.M."/>
            <person name="Richier S."/>
            <person name="Rokitta S."/>
            <person name="Shiraiwa Y."/>
            <person name="Soanes D.M."/>
            <person name="van der Giezen M."/>
            <person name="Wahlund T.M."/>
            <person name="Williams B."/>
            <person name="Wilson W."/>
            <person name="Wolfe G."/>
            <person name="Wurch L.L."/>
        </authorList>
    </citation>
    <scope>NUCLEOTIDE SEQUENCE</scope>
</reference>
<dbReference type="PANTHER" id="PTHR12169:SF6">
    <property type="entry name" value="AFG1-LIKE ATPASE"/>
    <property type="match status" value="1"/>
</dbReference>
<dbReference type="HOGENOM" id="CLU_922671_0_0_1"/>
<evidence type="ECO:0000256" key="1">
    <source>
        <dbReference type="ARBA" id="ARBA00022741"/>
    </source>
</evidence>
<dbReference type="Pfam" id="PF03969">
    <property type="entry name" value="AFG1_ATPase"/>
    <property type="match status" value="1"/>
</dbReference>
<keyword evidence="5" id="KW-1185">Reference proteome</keyword>
<dbReference type="GO" id="GO:0005739">
    <property type="term" value="C:mitochondrion"/>
    <property type="evidence" value="ECO:0007669"/>
    <property type="project" value="TreeGrafter"/>
</dbReference>
<dbReference type="GeneID" id="17249970"/>
<proteinExistence type="predicted"/>
<keyword evidence="2" id="KW-0067">ATP-binding</keyword>
<evidence type="ECO:0000256" key="2">
    <source>
        <dbReference type="ARBA" id="ARBA00022840"/>
    </source>
</evidence>
<dbReference type="AlphaFoldDB" id="A0A0D3HXT5"/>
<evidence type="ECO:0000313" key="4">
    <source>
        <dbReference type="EnsemblProtists" id="EOD03820"/>
    </source>
</evidence>
<keyword evidence="1" id="KW-0547">Nucleotide-binding</keyword>
<evidence type="ECO:0000256" key="3">
    <source>
        <dbReference type="SAM" id="MobiDB-lite"/>
    </source>
</evidence>
<organism evidence="4 5">
    <name type="scientific">Emiliania huxleyi (strain CCMP1516)</name>
    <dbReference type="NCBI Taxonomy" id="280463"/>
    <lineage>
        <taxon>Eukaryota</taxon>
        <taxon>Haptista</taxon>
        <taxon>Haptophyta</taxon>
        <taxon>Prymnesiophyceae</taxon>
        <taxon>Isochrysidales</taxon>
        <taxon>Noelaerhabdaceae</taxon>
        <taxon>Emiliania</taxon>
    </lineage>
</organism>
<dbReference type="GO" id="GO:0005524">
    <property type="term" value="F:ATP binding"/>
    <property type="evidence" value="ECO:0007669"/>
    <property type="project" value="UniProtKB-KW"/>
</dbReference>
<dbReference type="RefSeq" id="XP_005756249.1">
    <property type="nucleotide sequence ID" value="XM_005756192.1"/>
</dbReference>
<feature type="compositionally biased region" description="Polar residues" evidence="3">
    <location>
        <begin position="1"/>
        <end position="12"/>
    </location>
</feature>
<accession>A0A0D3HXT5</accession>
<dbReference type="PaxDb" id="2903-EOD03820"/>
<dbReference type="Proteomes" id="UP000013827">
    <property type="component" value="Unassembled WGS sequence"/>
</dbReference>
<dbReference type="GO" id="GO:0016887">
    <property type="term" value="F:ATP hydrolysis activity"/>
    <property type="evidence" value="ECO:0007669"/>
    <property type="project" value="InterPro"/>
</dbReference>
<protein>
    <submittedName>
        <fullName evidence="4">Uncharacterized protein</fullName>
    </submittedName>
</protein>
<feature type="region of interest" description="Disordered" evidence="3">
    <location>
        <begin position="1"/>
        <end position="33"/>
    </location>
</feature>
<evidence type="ECO:0000313" key="5">
    <source>
        <dbReference type="Proteomes" id="UP000013827"/>
    </source>
</evidence>
<sequence length="302" mass="32870">MEVGRSSSQSALSERPGRWNGRGKATGNDPKQNPLDDCCFRDFKLDCKRIVGVTSILPDVEVDGVLRSHPERYLLRNATEVRKTAHRVWQWSPRPERIVADILRLPKHIQRVYDADGKSVPKQPRPPRKKTLEMILPHDVPATKQALRERADRFGRRGLDLPLANRVGCVVSFATLCGSALGAADYLELARRYELLAVEGVPELTPEDHNAARRFITLIDELHLSSAADPVPAATSVRGFGGASAGLTSTWMGDGTEWSATGLMGVSMAALNGLQDAAFAAASGVAAARDERVGVELGWCAE</sequence>